<dbReference type="Pfam" id="PF21171">
    <property type="entry name" value="PDE12-like_N"/>
    <property type="match status" value="2"/>
</dbReference>
<dbReference type="EMBL" id="KQ460398">
    <property type="protein sequence ID" value="KPJ15188.1"/>
    <property type="molecule type" value="Genomic_DNA"/>
</dbReference>
<protein>
    <recommendedName>
        <fullName evidence="12">2',5'-phosphodiesterase 12</fullName>
    </recommendedName>
    <alternativeName>
        <fullName evidence="13">Mitochondrial deadenylase</fullName>
    </alternativeName>
</protein>
<organism evidence="16 17">
    <name type="scientific">Papilio machaon</name>
    <name type="common">Old World swallowtail butterfly</name>
    <dbReference type="NCBI Taxonomy" id="76193"/>
    <lineage>
        <taxon>Eukaryota</taxon>
        <taxon>Metazoa</taxon>
        <taxon>Ecdysozoa</taxon>
        <taxon>Arthropoda</taxon>
        <taxon>Hexapoda</taxon>
        <taxon>Insecta</taxon>
        <taxon>Pterygota</taxon>
        <taxon>Neoptera</taxon>
        <taxon>Endopterygota</taxon>
        <taxon>Lepidoptera</taxon>
        <taxon>Glossata</taxon>
        <taxon>Ditrysia</taxon>
        <taxon>Papilionoidea</taxon>
        <taxon>Papilionidae</taxon>
        <taxon>Papilioninae</taxon>
        <taxon>Papilio</taxon>
    </lineage>
</organism>
<keyword evidence="6" id="KW-0479">Metal-binding</keyword>
<keyword evidence="7" id="KW-0378">Hydrolase</keyword>
<dbReference type="Pfam" id="PF03372">
    <property type="entry name" value="Exo_endo_phos"/>
    <property type="match status" value="1"/>
</dbReference>
<keyword evidence="8" id="KW-0269">Exonuclease</keyword>
<dbReference type="Proteomes" id="UP000053240">
    <property type="component" value="Unassembled WGS sequence"/>
</dbReference>
<evidence type="ECO:0000256" key="6">
    <source>
        <dbReference type="ARBA" id="ARBA00022723"/>
    </source>
</evidence>
<evidence type="ECO:0000259" key="14">
    <source>
        <dbReference type="Pfam" id="PF03372"/>
    </source>
</evidence>
<dbReference type="GO" id="GO:0005759">
    <property type="term" value="C:mitochondrial matrix"/>
    <property type="evidence" value="ECO:0007669"/>
    <property type="project" value="UniProtKB-SubCell"/>
</dbReference>
<dbReference type="InterPro" id="IPR048821">
    <property type="entry name" value="PDE12-like_N"/>
</dbReference>
<comment type="subcellular location">
    <subcellularLocation>
        <location evidence="2">Mitochondrion matrix</location>
    </subcellularLocation>
</comment>
<dbReference type="PANTHER" id="PTHR12121:SF37">
    <property type="entry name" value="2',5'-PHOSPHODIESTERASE 12"/>
    <property type="match status" value="1"/>
</dbReference>
<evidence type="ECO:0000256" key="10">
    <source>
        <dbReference type="ARBA" id="ARBA00022946"/>
    </source>
</evidence>
<dbReference type="FunCoup" id="A0A194RBI0">
    <property type="interactions" value="2132"/>
</dbReference>
<proteinExistence type="predicted"/>
<reference evidence="16 17" key="1">
    <citation type="journal article" date="2015" name="Nat. Commun.">
        <title>Outbred genome sequencing and CRISPR/Cas9 gene editing in butterflies.</title>
        <authorList>
            <person name="Li X."/>
            <person name="Fan D."/>
            <person name="Zhang W."/>
            <person name="Liu G."/>
            <person name="Zhang L."/>
            <person name="Zhao L."/>
            <person name="Fang X."/>
            <person name="Chen L."/>
            <person name="Dong Y."/>
            <person name="Chen Y."/>
            <person name="Ding Y."/>
            <person name="Zhao R."/>
            <person name="Feng M."/>
            <person name="Zhu Y."/>
            <person name="Feng Y."/>
            <person name="Jiang X."/>
            <person name="Zhu D."/>
            <person name="Xiang H."/>
            <person name="Feng X."/>
            <person name="Li S."/>
            <person name="Wang J."/>
            <person name="Zhang G."/>
            <person name="Kronforst M.R."/>
            <person name="Wang W."/>
        </authorList>
    </citation>
    <scope>NUCLEOTIDE SEQUENCE [LARGE SCALE GENOMIC DNA]</scope>
    <source>
        <strain evidence="16">Ya'a_city_454_Pm</strain>
        <tissue evidence="16">Whole body</tissue>
    </source>
</reference>
<dbReference type="AlphaFoldDB" id="A0A194RBI0"/>
<evidence type="ECO:0000313" key="17">
    <source>
        <dbReference type="Proteomes" id="UP000053240"/>
    </source>
</evidence>
<feature type="domain" description="2',5'-phosphodiesterase 12-like N-terminal" evidence="15">
    <location>
        <begin position="215"/>
        <end position="262"/>
    </location>
</feature>
<dbReference type="SUPFAM" id="SSF56219">
    <property type="entry name" value="DNase I-like"/>
    <property type="match status" value="1"/>
</dbReference>
<dbReference type="InParanoid" id="A0A194RBI0"/>
<dbReference type="GO" id="GO:0046872">
    <property type="term" value="F:metal ion binding"/>
    <property type="evidence" value="ECO:0007669"/>
    <property type="project" value="UniProtKB-KW"/>
</dbReference>
<gene>
    <name evidence="16" type="ORF">RR48_09215</name>
</gene>
<comment type="cofactor">
    <cofactor evidence="1">
        <name>Mg(2+)</name>
        <dbReference type="ChEBI" id="CHEBI:18420"/>
    </cofactor>
</comment>
<name>A0A194RBI0_PAPMA</name>
<evidence type="ECO:0000256" key="3">
    <source>
        <dbReference type="ARBA" id="ARBA00022553"/>
    </source>
</evidence>
<evidence type="ECO:0000313" key="16">
    <source>
        <dbReference type="EMBL" id="KPJ15188.1"/>
    </source>
</evidence>
<dbReference type="InterPro" id="IPR050410">
    <property type="entry name" value="CCR4/nocturin_mRNA_transcr"/>
</dbReference>
<evidence type="ECO:0000256" key="7">
    <source>
        <dbReference type="ARBA" id="ARBA00022801"/>
    </source>
</evidence>
<keyword evidence="4" id="KW-0507">mRNA processing</keyword>
<evidence type="ECO:0000256" key="4">
    <source>
        <dbReference type="ARBA" id="ARBA00022664"/>
    </source>
</evidence>
<dbReference type="InterPro" id="IPR005135">
    <property type="entry name" value="Endo/exonuclease/phosphatase"/>
</dbReference>
<dbReference type="GO" id="GO:0006397">
    <property type="term" value="P:mRNA processing"/>
    <property type="evidence" value="ECO:0007669"/>
    <property type="project" value="UniProtKB-KW"/>
</dbReference>
<evidence type="ECO:0000256" key="8">
    <source>
        <dbReference type="ARBA" id="ARBA00022839"/>
    </source>
</evidence>
<accession>A0A194RBI0</accession>
<dbReference type="STRING" id="76193.A0A194RBI0"/>
<dbReference type="FunFam" id="3.60.10.10:FF:000018">
    <property type="entry name" value="2',5'-phosphodiesterase 12"/>
    <property type="match status" value="1"/>
</dbReference>
<evidence type="ECO:0000256" key="5">
    <source>
        <dbReference type="ARBA" id="ARBA00022722"/>
    </source>
</evidence>
<dbReference type="GO" id="GO:0004535">
    <property type="term" value="F:poly(A)-specific ribonuclease activity"/>
    <property type="evidence" value="ECO:0007669"/>
    <property type="project" value="UniProtKB-ARBA"/>
</dbReference>
<evidence type="ECO:0000256" key="13">
    <source>
        <dbReference type="ARBA" id="ARBA00083541"/>
    </source>
</evidence>
<keyword evidence="3" id="KW-0597">Phosphoprotein</keyword>
<keyword evidence="10" id="KW-0809">Transit peptide</keyword>
<evidence type="ECO:0000256" key="12">
    <source>
        <dbReference type="ARBA" id="ARBA00072755"/>
    </source>
</evidence>
<dbReference type="GO" id="GO:0000288">
    <property type="term" value="P:nuclear-transcribed mRNA catabolic process, deadenylation-dependent decay"/>
    <property type="evidence" value="ECO:0007669"/>
    <property type="project" value="TreeGrafter"/>
</dbReference>
<feature type="domain" description="2',5'-phosphodiesterase 12-like N-terminal" evidence="15">
    <location>
        <begin position="117"/>
        <end position="201"/>
    </location>
</feature>
<sequence length="609" mass="69072">MNASKCYFRYVEAEEKIDVSFLLKVKDAVRQFNFRRQPTENIQTLCNRIEMNVQKVMAKKKKKNEKTSVDTKIKIAVLDVNNQEMSDKYSCKDLFEMEGPLKVQICEQFYEAVFNAPWIININLPKSLLLGFPVYPENFETLYTIKEKSDFKWYTGKPVNDQGNVVSDIHINWIPVGNSYSYVPTSVDVGMKLKLECTPGKPVNDQGNVVSDIHINWIPVGNSYSYVPTSVDVGMKLKLECTPGNNNTIGPAVETISTTLVEAGPGPCPFETRHQFTASKLKDSSFRCVSYNILADLYCDSDFTRSVLHPYCPPYALQMDYRKQLILKELEGYNADIYCLQEVDKKIFNNSLEPFLDSIGLKGLFYKKGKTVSEGLACFYRKSRFEMLEEENILLADAIKTLPCLQSIWNTIKDNKPLIDRLLDRSTVASATILQSKDNLDEIVVVANTHLYFHPDADHIRLLQGGIVIYWLSEIKDNLTKKYPEKRISLILCGDFNSVPSCGIYQLYTTGIAPDSLPDWQSNANEKISDLCLTNGLLLGSACGTPPFTNFTVGFADCLDYIFYDKNNIEVEQVIPFPSIEELRAHTALPSIVFPSDHIAIISDLRFKR</sequence>
<evidence type="ECO:0000256" key="11">
    <source>
        <dbReference type="ARBA" id="ARBA00023128"/>
    </source>
</evidence>
<keyword evidence="11" id="KW-0496">Mitochondrion</keyword>
<keyword evidence="17" id="KW-1185">Reference proteome</keyword>
<dbReference type="InterPro" id="IPR036691">
    <property type="entry name" value="Endo/exonu/phosph_ase_sf"/>
</dbReference>
<keyword evidence="5" id="KW-0540">Nuclease</keyword>
<evidence type="ECO:0000256" key="9">
    <source>
        <dbReference type="ARBA" id="ARBA00022842"/>
    </source>
</evidence>
<evidence type="ECO:0000256" key="2">
    <source>
        <dbReference type="ARBA" id="ARBA00004305"/>
    </source>
</evidence>
<dbReference type="PANTHER" id="PTHR12121">
    <property type="entry name" value="CARBON CATABOLITE REPRESSOR PROTEIN 4"/>
    <property type="match status" value="1"/>
</dbReference>
<dbReference type="Gene3D" id="3.60.10.10">
    <property type="entry name" value="Endonuclease/exonuclease/phosphatase"/>
    <property type="match status" value="1"/>
</dbReference>
<feature type="domain" description="Endonuclease/exonuclease/phosphatase" evidence="14">
    <location>
        <begin position="290"/>
        <end position="598"/>
    </location>
</feature>
<evidence type="ECO:0000259" key="15">
    <source>
        <dbReference type="Pfam" id="PF21171"/>
    </source>
</evidence>
<evidence type="ECO:0000256" key="1">
    <source>
        <dbReference type="ARBA" id="ARBA00001946"/>
    </source>
</evidence>
<keyword evidence="9" id="KW-0460">Magnesium</keyword>